<gene>
    <name evidence="4" type="ordered locus">Arch_0702</name>
</gene>
<dbReference type="STRING" id="644284.Arch_0702"/>
<dbReference type="InterPro" id="IPR046281">
    <property type="entry name" value="DUF6318"/>
</dbReference>
<dbReference type="OrthoDB" id="3254292at2"/>
<evidence type="ECO:0000256" key="2">
    <source>
        <dbReference type="SAM" id="SignalP"/>
    </source>
</evidence>
<dbReference type="EMBL" id="CP002045">
    <property type="protein sequence ID" value="ADH92435.1"/>
    <property type="molecule type" value="Genomic_DNA"/>
</dbReference>
<dbReference type="Pfam" id="PF19843">
    <property type="entry name" value="DUF6318"/>
    <property type="match status" value="1"/>
</dbReference>
<dbReference type="AlphaFoldDB" id="D7BND6"/>
<name>D7BND6_ARCHD</name>
<accession>D7BND6</accession>
<proteinExistence type="predicted"/>
<keyword evidence="2" id="KW-0732">Signal</keyword>
<evidence type="ECO:0000256" key="1">
    <source>
        <dbReference type="SAM" id="MobiDB-lite"/>
    </source>
</evidence>
<evidence type="ECO:0000259" key="3">
    <source>
        <dbReference type="Pfam" id="PF19843"/>
    </source>
</evidence>
<protein>
    <recommendedName>
        <fullName evidence="3">DUF6318 domain-containing protein</fullName>
    </recommendedName>
</protein>
<reference evidence="4 5" key="1">
    <citation type="journal article" date="2010" name="Stand. Genomic Sci.">
        <title>Complete genome sequence of Arcanobacterium haemolyticum type strain (11018).</title>
        <authorList>
            <person name="Yasawong M."/>
            <person name="Teshima H."/>
            <person name="Lapidus A."/>
            <person name="Nolan M."/>
            <person name="Lucas S."/>
            <person name="Glavina Del Rio T."/>
            <person name="Tice H."/>
            <person name="Cheng J."/>
            <person name="Bruce D."/>
            <person name="Detter C."/>
            <person name="Tapia R."/>
            <person name="Han C."/>
            <person name="Goodwin L."/>
            <person name="Pitluck S."/>
            <person name="Liolios K."/>
            <person name="Ivanova N."/>
            <person name="Mavromatis K."/>
            <person name="Mikhailova N."/>
            <person name="Pati A."/>
            <person name="Chen A."/>
            <person name="Palaniappan K."/>
            <person name="Land M."/>
            <person name="Hauser L."/>
            <person name="Chang Y."/>
            <person name="Jeffries C."/>
            <person name="Rohde M."/>
            <person name="Sikorski J."/>
            <person name="Pukall R."/>
            <person name="Goker M."/>
            <person name="Woyke T."/>
            <person name="Bristow J."/>
            <person name="Eisen J."/>
            <person name="Markowitz V."/>
            <person name="Hugenholtz P."/>
            <person name="Kyrpides N."/>
            <person name="Klenk H."/>
        </authorList>
    </citation>
    <scope>NUCLEOTIDE SEQUENCE [LARGE SCALE GENOMIC DNA]</scope>
    <source>
        <strain evidence="5">ATCC 9345 / DSM 20595 / CCUG 17215 / LMG 16163 / NBRC 15585 / NCTC 8452 / 11018</strain>
    </source>
</reference>
<evidence type="ECO:0000313" key="5">
    <source>
        <dbReference type="Proteomes" id="UP000000376"/>
    </source>
</evidence>
<dbReference type="KEGG" id="ahe:Arch_0702"/>
<evidence type="ECO:0000313" key="4">
    <source>
        <dbReference type="EMBL" id="ADH92435.1"/>
    </source>
</evidence>
<feature type="signal peptide" evidence="2">
    <location>
        <begin position="1"/>
        <end position="23"/>
    </location>
</feature>
<keyword evidence="5" id="KW-1185">Reference proteome</keyword>
<organism evidence="4 5">
    <name type="scientific">Arcanobacterium haemolyticum (strain ATCC 9345 / DSM 20595 / CCM 5947 / CCUG 17215 / LMG 16163 / NBRC 15585 / NCTC 8452 / 11018)</name>
    <dbReference type="NCBI Taxonomy" id="644284"/>
    <lineage>
        <taxon>Bacteria</taxon>
        <taxon>Bacillati</taxon>
        <taxon>Actinomycetota</taxon>
        <taxon>Actinomycetes</taxon>
        <taxon>Actinomycetales</taxon>
        <taxon>Actinomycetaceae</taxon>
        <taxon>Arcanobacterium</taxon>
    </lineage>
</organism>
<feature type="compositionally biased region" description="Basic and acidic residues" evidence="1">
    <location>
        <begin position="33"/>
        <end position="53"/>
    </location>
</feature>
<dbReference type="HOGENOM" id="CLU_1418902_0_0_11"/>
<feature type="chain" id="PRO_5003093119" description="DUF6318 domain-containing protein" evidence="2">
    <location>
        <begin position="24"/>
        <end position="191"/>
    </location>
</feature>
<dbReference type="Proteomes" id="UP000000376">
    <property type="component" value="Chromosome"/>
</dbReference>
<feature type="domain" description="DUF6318" evidence="3">
    <location>
        <begin position="71"/>
        <end position="162"/>
    </location>
</feature>
<feature type="region of interest" description="Disordered" evidence="1">
    <location>
        <begin position="25"/>
        <end position="54"/>
    </location>
</feature>
<sequence>MKRVIGILLASLCCLTACTPATEQKETQTTADKAVKENEEHKVPPRPKLDRPLEPVLTGDPRADAISVAEHFVLYYPYMLKTGDTSYWEEHSSPECEFCQKVISTEKSRLDKNWIDGEIKILDQINGIVDENTQKYEIDFLVKRSGVVNHKDSREERIDDKEYRVVVALENASSWKITNFQLAKPESFSKE</sequence>
<dbReference type="RefSeq" id="WP_013169933.1">
    <property type="nucleotide sequence ID" value="NC_014218.1"/>
</dbReference>